<evidence type="ECO:0000256" key="12">
    <source>
        <dbReference type="ARBA" id="ARBA00060693"/>
    </source>
</evidence>
<keyword evidence="4 13" id="KW-0808">Transferase</keyword>
<dbReference type="Gene3D" id="3.40.50.300">
    <property type="entry name" value="P-loop containing nucleotide triphosphate hydrolases"/>
    <property type="match status" value="1"/>
</dbReference>
<dbReference type="GO" id="GO:0006950">
    <property type="term" value="P:response to stress"/>
    <property type="evidence" value="ECO:0007669"/>
    <property type="project" value="UniProtKB-ARBA"/>
</dbReference>
<evidence type="ECO:0000256" key="1">
    <source>
        <dbReference type="ARBA" id="ARBA00007587"/>
    </source>
</evidence>
<dbReference type="InterPro" id="IPR027417">
    <property type="entry name" value="P-loop_NTPase"/>
</dbReference>
<evidence type="ECO:0000256" key="7">
    <source>
        <dbReference type="ARBA" id="ARBA00022777"/>
    </source>
</evidence>
<dbReference type="AlphaFoldDB" id="A0A6J1CH59"/>
<keyword evidence="15" id="KW-1185">Reference proteome</keyword>
<evidence type="ECO:0000256" key="11">
    <source>
        <dbReference type="ARBA" id="ARBA00048254"/>
    </source>
</evidence>
<dbReference type="GO" id="GO:0004797">
    <property type="term" value="F:thymidine kinase activity"/>
    <property type="evidence" value="ECO:0007669"/>
    <property type="project" value="UniProtKB-EC"/>
</dbReference>
<dbReference type="GO" id="GO:0046104">
    <property type="term" value="P:thymidine metabolic process"/>
    <property type="evidence" value="ECO:0007669"/>
    <property type="project" value="TreeGrafter"/>
</dbReference>
<evidence type="ECO:0000256" key="9">
    <source>
        <dbReference type="ARBA" id="ARBA00022840"/>
    </source>
</evidence>
<evidence type="ECO:0000256" key="10">
    <source>
        <dbReference type="ARBA" id="ARBA00025704"/>
    </source>
</evidence>
<keyword evidence="8" id="KW-0862">Zinc</keyword>
<dbReference type="Pfam" id="PF00265">
    <property type="entry name" value="TK"/>
    <property type="match status" value="1"/>
</dbReference>
<comment type="catalytic activity">
    <reaction evidence="11 13">
        <text>thymidine + ATP = dTMP + ADP + H(+)</text>
        <dbReference type="Rhea" id="RHEA:19129"/>
        <dbReference type="ChEBI" id="CHEBI:15378"/>
        <dbReference type="ChEBI" id="CHEBI:17748"/>
        <dbReference type="ChEBI" id="CHEBI:30616"/>
        <dbReference type="ChEBI" id="CHEBI:63528"/>
        <dbReference type="ChEBI" id="CHEBI:456216"/>
        <dbReference type="EC" id="2.7.1.21"/>
    </reaction>
</comment>
<protein>
    <recommendedName>
        <fullName evidence="2 13">Thymidine kinase</fullName>
        <ecNumber evidence="2 13">2.7.1.21</ecNumber>
    </recommendedName>
</protein>
<dbReference type="PROSITE" id="PS00603">
    <property type="entry name" value="TK_CELLULAR_TYPE"/>
    <property type="match status" value="1"/>
</dbReference>
<evidence type="ECO:0000256" key="2">
    <source>
        <dbReference type="ARBA" id="ARBA00012118"/>
    </source>
</evidence>
<keyword evidence="7 13" id="KW-0418">Kinase</keyword>
<comment type="pathway">
    <text evidence="10">Purine metabolism.</text>
</comment>
<dbReference type="GO" id="GO:0046872">
    <property type="term" value="F:metal ion binding"/>
    <property type="evidence" value="ECO:0007669"/>
    <property type="project" value="UniProtKB-KW"/>
</dbReference>
<organism evidence="15 16">
    <name type="scientific">Momordica charantia</name>
    <name type="common">Bitter gourd</name>
    <name type="synonym">Balsam pear</name>
    <dbReference type="NCBI Taxonomy" id="3673"/>
    <lineage>
        <taxon>Eukaryota</taxon>
        <taxon>Viridiplantae</taxon>
        <taxon>Streptophyta</taxon>
        <taxon>Embryophyta</taxon>
        <taxon>Tracheophyta</taxon>
        <taxon>Spermatophyta</taxon>
        <taxon>Magnoliopsida</taxon>
        <taxon>eudicotyledons</taxon>
        <taxon>Gunneridae</taxon>
        <taxon>Pentapetalae</taxon>
        <taxon>rosids</taxon>
        <taxon>fabids</taxon>
        <taxon>Cucurbitales</taxon>
        <taxon>Cucurbitaceae</taxon>
        <taxon>Momordiceae</taxon>
        <taxon>Momordica</taxon>
    </lineage>
</organism>
<dbReference type="InterPro" id="IPR020633">
    <property type="entry name" value="Thymidine_kinase_CS"/>
</dbReference>
<dbReference type="GO" id="GO:0071897">
    <property type="term" value="P:DNA biosynthetic process"/>
    <property type="evidence" value="ECO:0007669"/>
    <property type="project" value="UniProtKB-KW"/>
</dbReference>
<dbReference type="OrthoDB" id="439028at2759"/>
<dbReference type="PANTHER" id="PTHR11441">
    <property type="entry name" value="THYMIDINE KINASE"/>
    <property type="match status" value="1"/>
</dbReference>
<dbReference type="EC" id="2.7.1.21" evidence="2 13"/>
<comment type="similarity">
    <text evidence="1 14">Belongs to the thymidine kinase family.</text>
</comment>
<proteinExistence type="inferred from homology"/>
<evidence type="ECO:0000256" key="4">
    <source>
        <dbReference type="ARBA" id="ARBA00022679"/>
    </source>
</evidence>
<evidence type="ECO:0000256" key="6">
    <source>
        <dbReference type="ARBA" id="ARBA00022741"/>
    </source>
</evidence>
<comment type="pathway">
    <text evidence="12">Pyrimidine metabolism.</text>
</comment>
<evidence type="ECO:0000256" key="13">
    <source>
        <dbReference type="RuleBase" id="RU000544"/>
    </source>
</evidence>
<dbReference type="FunFam" id="3.40.50.300:FF:000948">
    <property type="entry name" value="Thymidine kinase"/>
    <property type="match status" value="1"/>
</dbReference>
<dbReference type="FunFam" id="3.30.60.20:FF:000051">
    <property type="entry name" value="Thymidine kinase"/>
    <property type="match status" value="1"/>
</dbReference>
<dbReference type="KEGG" id="mcha:111011151"/>
<gene>
    <name evidence="16" type="primary">LOC111011151</name>
</gene>
<dbReference type="SUPFAM" id="SSF52540">
    <property type="entry name" value="P-loop containing nucleoside triphosphate hydrolases"/>
    <property type="match status" value="1"/>
</dbReference>
<dbReference type="GO" id="GO:0005524">
    <property type="term" value="F:ATP binding"/>
    <property type="evidence" value="ECO:0007669"/>
    <property type="project" value="UniProtKB-KW"/>
</dbReference>
<dbReference type="InterPro" id="IPR001267">
    <property type="entry name" value="Thymidine_kinase"/>
</dbReference>
<evidence type="ECO:0000313" key="16">
    <source>
        <dbReference type="RefSeq" id="XP_022140502.1"/>
    </source>
</evidence>
<dbReference type="SUPFAM" id="SSF57716">
    <property type="entry name" value="Glucocorticoid receptor-like (DNA-binding domain)"/>
    <property type="match status" value="1"/>
</dbReference>
<evidence type="ECO:0000256" key="3">
    <source>
        <dbReference type="ARBA" id="ARBA00022634"/>
    </source>
</evidence>
<sequence>MDSFRSSLSLTTTDGGTVRAGSYPRVAGEVHVIIGPMFAGKTTALLRRIKSESNSGRNVVMIKSSKDTRYAIDSVVTHDGAKFPCWALPDLSSFRQKFGEDAYDKLDVIGVDEAQFFDDLYDFCCNVADKDGKIVIVAGLDGDYLRRSFGSVLDVVPLADTVTKLTARCELCGKRAFFTLRKTEETRTELIAGADVYMPVCRQHYANGQQVIQASKNVLGSRTVTTGSNLEALASLN</sequence>
<dbReference type="GO" id="GO:0042802">
    <property type="term" value="F:identical protein binding"/>
    <property type="evidence" value="ECO:0007669"/>
    <property type="project" value="UniProtKB-ARBA"/>
</dbReference>
<evidence type="ECO:0000256" key="8">
    <source>
        <dbReference type="ARBA" id="ARBA00022833"/>
    </source>
</evidence>
<keyword evidence="3 13" id="KW-0237">DNA synthesis</keyword>
<evidence type="ECO:0000313" key="15">
    <source>
        <dbReference type="Proteomes" id="UP000504603"/>
    </source>
</evidence>
<dbReference type="RefSeq" id="XP_022140502.1">
    <property type="nucleotide sequence ID" value="XM_022284810.1"/>
</dbReference>
<evidence type="ECO:0000256" key="14">
    <source>
        <dbReference type="RuleBase" id="RU004165"/>
    </source>
</evidence>
<name>A0A6J1CH59_MOMCH</name>
<dbReference type="GeneID" id="111011151"/>
<dbReference type="Proteomes" id="UP000504603">
    <property type="component" value="Unplaced"/>
</dbReference>
<accession>A0A6J1CH59</accession>
<dbReference type="PANTHER" id="PTHR11441:SF12">
    <property type="entry name" value="THYMIDINE KINASE A"/>
    <property type="match status" value="1"/>
</dbReference>
<keyword evidence="6 13" id="KW-0547">Nucleotide-binding</keyword>
<evidence type="ECO:0000256" key="5">
    <source>
        <dbReference type="ARBA" id="ARBA00022723"/>
    </source>
</evidence>
<dbReference type="Gene3D" id="3.30.60.20">
    <property type="match status" value="1"/>
</dbReference>
<reference evidence="16" key="1">
    <citation type="submission" date="2025-08" db="UniProtKB">
        <authorList>
            <consortium name="RefSeq"/>
        </authorList>
    </citation>
    <scope>IDENTIFICATION</scope>
    <source>
        <strain evidence="16">OHB3-1</strain>
    </source>
</reference>
<keyword evidence="5" id="KW-0479">Metal-binding</keyword>
<keyword evidence="9 13" id="KW-0067">ATP-binding</keyword>